<comment type="function">
    <text evidence="12 13">Required for formation of the rod structure in the basal body of the flagellar apparatus. Together with FliI and FliH, may constitute the export apparatus of flagellin.</text>
</comment>
<dbReference type="InterPro" id="IPR006136">
    <property type="entry name" value="FlhB"/>
</dbReference>
<dbReference type="Proteomes" id="UP000536720">
    <property type="component" value="Unassembled WGS sequence"/>
</dbReference>
<keyword evidence="7 13" id="KW-1005">Bacterial flagellum biogenesis</keyword>
<dbReference type="InterPro" id="IPR029025">
    <property type="entry name" value="T3SS_substrate_exporter_C"/>
</dbReference>
<evidence type="ECO:0000256" key="9">
    <source>
        <dbReference type="ARBA" id="ARBA00022989"/>
    </source>
</evidence>
<feature type="transmembrane region" description="Helical" evidence="13">
    <location>
        <begin position="195"/>
        <end position="215"/>
    </location>
</feature>
<dbReference type="PANTHER" id="PTHR30531:SF12">
    <property type="entry name" value="FLAGELLAR BIOSYNTHETIC PROTEIN FLHB"/>
    <property type="match status" value="1"/>
</dbReference>
<feature type="region of interest" description="Disordered" evidence="14">
    <location>
        <begin position="357"/>
        <end position="379"/>
    </location>
</feature>
<dbReference type="RefSeq" id="WP_139647208.1">
    <property type="nucleotide sequence ID" value="NZ_JABFMO010000020.1"/>
</dbReference>
<gene>
    <name evidence="13 15" type="primary">flhB</name>
    <name evidence="15" type="ORF">HNO91_10860</name>
</gene>
<evidence type="ECO:0000313" key="16">
    <source>
        <dbReference type="Proteomes" id="UP000536720"/>
    </source>
</evidence>
<feature type="transmembrane region" description="Helical" evidence="13">
    <location>
        <begin position="144"/>
        <end position="166"/>
    </location>
</feature>
<keyword evidence="8 13" id="KW-0653">Protein transport</keyword>
<dbReference type="NCBIfam" id="TIGR00328">
    <property type="entry name" value="flhB"/>
    <property type="match status" value="1"/>
</dbReference>
<dbReference type="GO" id="GO:0044780">
    <property type="term" value="P:bacterial-type flagellum assembly"/>
    <property type="evidence" value="ECO:0007669"/>
    <property type="project" value="InterPro"/>
</dbReference>
<organism evidence="15 16">
    <name type="scientific">Pseudomonas corrugata</name>
    <dbReference type="NCBI Taxonomy" id="47879"/>
    <lineage>
        <taxon>Bacteria</taxon>
        <taxon>Pseudomonadati</taxon>
        <taxon>Pseudomonadota</taxon>
        <taxon>Gammaproteobacteria</taxon>
        <taxon>Pseudomonadales</taxon>
        <taxon>Pseudomonadaceae</taxon>
        <taxon>Pseudomonas</taxon>
    </lineage>
</organism>
<protein>
    <recommendedName>
        <fullName evidence="3 13">Flagellar biosynthetic protein FlhB</fullName>
    </recommendedName>
</protein>
<evidence type="ECO:0000256" key="10">
    <source>
        <dbReference type="ARBA" id="ARBA00023136"/>
    </source>
</evidence>
<keyword evidence="11 13" id="KW-1006">Bacterial flagellum protein export</keyword>
<dbReference type="InterPro" id="IPR006135">
    <property type="entry name" value="T3SS_substrate_exporter"/>
</dbReference>
<evidence type="ECO:0000256" key="6">
    <source>
        <dbReference type="ARBA" id="ARBA00022692"/>
    </source>
</evidence>
<feature type="transmembrane region" description="Helical" evidence="13">
    <location>
        <begin position="97"/>
        <end position="123"/>
    </location>
</feature>
<keyword evidence="15" id="KW-0969">Cilium</keyword>
<evidence type="ECO:0000256" key="3">
    <source>
        <dbReference type="ARBA" id="ARBA00021622"/>
    </source>
</evidence>
<evidence type="ECO:0000256" key="7">
    <source>
        <dbReference type="ARBA" id="ARBA00022795"/>
    </source>
</evidence>
<dbReference type="AlphaFoldDB" id="A0A7Y5Z5T5"/>
<reference evidence="15 16" key="1">
    <citation type="journal article" date="2020" name="Front. Plant Sci.">
        <title>Isolation of Rhizosphere Bacteria That Improve Quality and Water Stress Tolerance in Greenhouse Ornamentals.</title>
        <authorList>
            <person name="Nordstedt N.P."/>
            <person name="Jones M.L."/>
        </authorList>
    </citation>
    <scope>NUCLEOTIDE SEQUENCE [LARGE SCALE GENOMIC DNA]</scope>
    <source>
        <strain evidence="15 16">C7D2</strain>
    </source>
</reference>
<evidence type="ECO:0000256" key="11">
    <source>
        <dbReference type="ARBA" id="ARBA00023225"/>
    </source>
</evidence>
<evidence type="ECO:0000256" key="4">
    <source>
        <dbReference type="ARBA" id="ARBA00022448"/>
    </source>
</evidence>
<keyword evidence="9 13" id="KW-1133">Transmembrane helix</keyword>
<evidence type="ECO:0000256" key="8">
    <source>
        <dbReference type="ARBA" id="ARBA00022927"/>
    </source>
</evidence>
<comment type="similarity">
    <text evidence="2 13">Belongs to the type III secretion exporter family.</text>
</comment>
<feature type="compositionally biased region" description="Basic and acidic residues" evidence="14">
    <location>
        <begin position="7"/>
        <end position="26"/>
    </location>
</feature>
<evidence type="ECO:0000256" key="12">
    <source>
        <dbReference type="ARBA" id="ARBA00025078"/>
    </source>
</evidence>
<dbReference type="EMBL" id="JABFMR010000007">
    <property type="protein sequence ID" value="NUT86929.1"/>
    <property type="molecule type" value="Genomic_DNA"/>
</dbReference>
<dbReference type="PRINTS" id="PR00950">
    <property type="entry name" value="TYPE3IMSPROT"/>
</dbReference>
<dbReference type="SUPFAM" id="SSF160544">
    <property type="entry name" value="EscU C-terminal domain-like"/>
    <property type="match status" value="1"/>
</dbReference>
<evidence type="ECO:0000313" key="15">
    <source>
        <dbReference type="EMBL" id="NUT86929.1"/>
    </source>
</evidence>
<dbReference type="Gene3D" id="3.40.1690.10">
    <property type="entry name" value="secretion proteins EscU"/>
    <property type="match status" value="1"/>
</dbReference>
<keyword evidence="6 13" id="KW-0812">Transmembrane</keyword>
<keyword evidence="5 13" id="KW-1003">Cell membrane</keyword>
<keyword evidence="15" id="KW-0966">Cell projection</keyword>
<name>A0A7Y5Z5T5_9PSED</name>
<comment type="caution">
    <text evidence="15">The sequence shown here is derived from an EMBL/GenBank/DDBJ whole genome shotgun (WGS) entry which is preliminary data.</text>
</comment>
<comment type="subcellular location">
    <subcellularLocation>
        <location evidence="1">Cell membrane</location>
        <topology evidence="1">Multi-pass membrane protein</topology>
    </subcellularLocation>
</comment>
<dbReference type="FunFam" id="3.40.1690.10:FF:000001">
    <property type="entry name" value="Flagellar biosynthetic protein FlhB"/>
    <property type="match status" value="1"/>
</dbReference>
<evidence type="ECO:0000256" key="5">
    <source>
        <dbReference type="ARBA" id="ARBA00022475"/>
    </source>
</evidence>
<dbReference type="PANTHER" id="PTHR30531">
    <property type="entry name" value="FLAGELLAR BIOSYNTHETIC PROTEIN FLHB"/>
    <property type="match status" value="1"/>
</dbReference>
<keyword evidence="4 13" id="KW-0813">Transport</keyword>
<keyword evidence="10 13" id="KW-0472">Membrane</keyword>
<evidence type="ECO:0000256" key="2">
    <source>
        <dbReference type="ARBA" id="ARBA00010690"/>
    </source>
</evidence>
<feature type="transmembrane region" description="Helical" evidence="13">
    <location>
        <begin position="37"/>
        <end position="59"/>
    </location>
</feature>
<feature type="region of interest" description="Disordered" evidence="14">
    <location>
        <begin position="1"/>
        <end position="26"/>
    </location>
</feature>
<evidence type="ECO:0000256" key="1">
    <source>
        <dbReference type="ARBA" id="ARBA00004651"/>
    </source>
</evidence>
<sequence>MAESESGQDKTEDPTDKRRRESREKGEIARSKELNTLVVMLAGAGGLLIYGGGLALDLLEIMRLNFSLPREVLLSPGAMAQYLLHSGKIAIMAVQPVLIFLLLAAFLGPISLGGWLFAAGSLAPKFSRMNPLAGLKRMFSPSALMELLKAFGKFLLVLSVALAVLYSDIDDVLRIAHEPLEQAIMHSVQLVGWSTLWMACGLILIAAIDVPIQLYQSKQKLMMTKQEVRDEYKEQEGKPEVKQRIRQLQHEVSQRRMMAAIPTADVVITNPTHYAVALKYDPDKGNAPVLLAKGSDFLALKIREIAVANEVMLLESPALARSIYYSTELDQEIPGGLYLAVAQVLAYVYQIRQHRAGKGKRPDPLKDLPIPPDLRRDPE</sequence>
<dbReference type="GO" id="GO:0009306">
    <property type="term" value="P:protein secretion"/>
    <property type="evidence" value="ECO:0007669"/>
    <property type="project" value="InterPro"/>
</dbReference>
<dbReference type="GO" id="GO:0005886">
    <property type="term" value="C:plasma membrane"/>
    <property type="evidence" value="ECO:0007669"/>
    <property type="project" value="UniProtKB-SubCell"/>
</dbReference>
<dbReference type="Gene3D" id="6.10.250.2080">
    <property type="match status" value="1"/>
</dbReference>
<evidence type="ECO:0000256" key="13">
    <source>
        <dbReference type="RuleBase" id="RU364091"/>
    </source>
</evidence>
<keyword evidence="15" id="KW-0282">Flagellum</keyword>
<proteinExistence type="inferred from homology"/>
<evidence type="ECO:0000256" key="14">
    <source>
        <dbReference type="SAM" id="MobiDB-lite"/>
    </source>
</evidence>
<dbReference type="Pfam" id="PF01312">
    <property type="entry name" value="Bac_export_2"/>
    <property type="match status" value="1"/>
</dbReference>
<accession>A0A7Y5Z5T5</accession>